<keyword evidence="2 3" id="KW-0802">TPR repeat</keyword>
<dbReference type="PANTHER" id="PTHR45586">
    <property type="entry name" value="TPR REPEAT-CONTAINING PROTEIN PA4667"/>
    <property type="match status" value="1"/>
</dbReference>
<dbReference type="Pfam" id="PF13432">
    <property type="entry name" value="TPR_16"/>
    <property type="match status" value="2"/>
</dbReference>
<dbReference type="Proteomes" id="UP001606302">
    <property type="component" value="Unassembled WGS sequence"/>
</dbReference>
<comment type="caution">
    <text evidence="5">The sequence shown here is derived from an EMBL/GenBank/DDBJ whole genome shotgun (WGS) entry which is preliminary data.</text>
</comment>
<evidence type="ECO:0000256" key="3">
    <source>
        <dbReference type="PROSITE-ProRule" id="PRU00339"/>
    </source>
</evidence>
<feature type="repeat" description="TPR" evidence="3">
    <location>
        <begin position="630"/>
        <end position="663"/>
    </location>
</feature>
<feature type="domain" description="Tetratricopeptide repeat protein 21A/21B second ARM" evidence="4">
    <location>
        <begin position="181"/>
        <end position="403"/>
    </location>
</feature>
<dbReference type="Pfam" id="PF25060">
    <property type="entry name" value="ARM_TT21_2nd"/>
    <property type="match status" value="1"/>
</dbReference>
<evidence type="ECO:0000313" key="6">
    <source>
        <dbReference type="Proteomes" id="UP001606302"/>
    </source>
</evidence>
<proteinExistence type="predicted"/>
<feature type="repeat" description="TPR" evidence="3">
    <location>
        <begin position="596"/>
        <end position="629"/>
    </location>
</feature>
<dbReference type="SUPFAM" id="SSF48452">
    <property type="entry name" value="TPR-like"/>
    <property type="match status" value="4"/>
</dbReference>
<dbReference type="PANTHER" id="PTHR45586:SF1">
    <property type="entry name" value="LIPOPOLYSACCHARIDE ASSEMBLY PROTEIN B"/>
    <property type="match status" value="1"/>
</dbReference>
<dbReference type="InterPro" id="IPR011990">
    <property type="entry name" value="TPR-like_helical_dom_sf"/>
</dbReference>
<dbReference type="InterPro" id="IPR019734">
    <property type="entry name" value="TPR_rpt"/>
</dbReference>
<name>A0ABW7GSL7_9BURK</name>
<dbReference type="Pfam" id="PF14559">
    <property type="entry name" value="TPR_19"/>
    <property type="match status" value="3"/>
</dbReference>
<dbReference type="InterPro" id="IPR014266">
    <property type="entry name" value="PEP-CTERM_TPR_PrsT"/>
</dbReference>
<organism evidence="5 6">
    <name type="scientific">Pelomonas lactea</name>
    <dbReference type="NCBI Taxonomy" id="3299030"/>
    <lineage>
        <taxon>Bacteria</taxon>
        <taxon>Pseudomonadati</taxon>
        <taxon>Pseudomonadota</taxon>
        <taxon>Betaproteobacteria</taxon>
        <taxon>Burkholderiales</taxon>
        <taxon>Sphaerotilaceae</taxon>
        <taxon>Roseateles</taxon>
    </lineage>
</organism>
<dbReference type="PROSITE" id="PS50005">
    <property type="entry name" value="TPR"/>
    <property type="match status" value="5"/>
</dbReference>
<feature type="repeat" description="TPR" evidence="3">
    <location>
        <begin position="188"/>
        <end position="221"/>
    </location>
</feature>
<dbReference type="RefSeq" id="WP_394514447.1">
    <property type="nucleotide sequence ID" value="NZ_JBIGHX010000012.1"/>
</dbReference>
<dbReference type="EMBL" id="JBIGHX010000012">
    <property type="protein sequence ID" value="MFG6464822.1"/>
    <property type="molecule type" value="Genomic_DNA"/>
</dbReference>
<accession>A0ABW7GSL7</accession>
<keyword evidence="6" id="KW-1185">Reference proteome</keyword>
<dbReference type="NCBIfam" id="TIGR02917">
    <property type="entry name" value="PEP_TPR_lipo"/>
    <property type="match status" value="1"/>
</dbReference>
<feature type="repeat" description="TPR" evidence="3">
    <location>
        <begin position="765"/>
        <end position="798"/>
    </location>
</feature>
<dbReference type="InterPro" id="IPR056832">
    <property type="entry name" value="ARM_TT21_2nd"/>
</dbReference>
<protein>
    <submittedName>
        <fullName evidence="5">XrtA/PEP-CTERM system TPR-repeat protein PrsT</fullName>
    </submittedName>
</protein>
<evidence type="ECO:0000313" key="5">
    <source>
        <dbReference type="EMBL" id="MFG6464822.1"/>
    </source>
</evidence>
<dbReference type="SMART" id="SM00028">
    <property type="entry name" value="TPR"/>
    <property type="match status" value="13"/>
</dbReference>
<reference evidence="5 6" key="1">
    <citation type="submission" date="2024-08" db="EMBL/GenBank/DDBJ databases">
        <authorList>
            <person name="Lu H."/>
        </authorList>
    </citation>
    <scope>NUCLEOTIDE SEQUENCE [LARGE SCALE GENOMIC DNA]</scope>
    <source>
        <strain evidence="5 6">DXS20W</strain>
    </source>
</reference>
<evidence type="ECO:0000256" key="2">
    <source>
        <dbReference type="ARBA" id="ARBA00022803"/>
    </source>
</evidence>
<dbReference type="Gene3D" id="1.25.40.10">
    <property type="entry name" value="Tetratricopeptide repeat domain"/>
    <property type="match status" value="6"/>
</dbReference>
<evidence type="ECO:0000259" key="4">
    <source>
        <dbReference type="Pfam" id="PF25060"/>
    </source>
</evidence>
<evidence type="ECO:0000256" key="1">
    <source>
        <dbReference type="ARBA" id="ARBA00022737"/>
    </source>
</evidence>
<feature type="repeat" description="TPR" evidence="3">
    <location>
        <begin position="358"/>
        <end position="391"/>
    </location>
</feature>
<dbReference type="InterPro" id="IPR051012">
    <property type="entry name" value="CellSynth/LPSAsmb/PSIAsmb"/>
</dbReference>
<gene>
    <name evidence="5" type="primary">prsT</name>
    <name evidence="5" type="ORF">ACG04Q_24835</name>
</gene>
<keyword evidence="1" id="KW-0677">Repeat</keyword>
<sequence>MLLSLGLTLAGCGGESAENLLASARKHLEKKDNRAAVIQLKNLLQKDSDHAEGRFLLGRALLDSGDAVGAEVELQKAKDLGYDSDRVTPLLARIALAKGETQKIISSYGGQSLKSPAAEAELQSVLAWAYLAQNKAVEAQGAVKAALTADPQHVGARLLQVRMQAGKKDVPGALAALDQVIASAPENSDARQLKGELLLLSGQEDAALAAFRDAIQRNPSNAAAHTSALWMLLGKRDLPAAEAQLEVLRKAAPQSPQTKFFTASVAFEKDDLRTALEQVQRLLQQLPDDVMALQLAGAIELSKGLLLQAEAHLGKAMQLAPAQPRVRLLLAQAHLRSGESGKVAKVLQPLLEADPPQWEPQVLMAQSYVLSGDAAKAERYFERAAALNPRDTTSRTALALAQVAKGKTEQGLEALRSIASTDAGVVADLALINAHLRRKEFDSALKAIDRMEAKQPKSPLAADLRGRTELQRGNPDRARAAFQAALAINPSFFPAAASLASLEMNEGKFAAAQQRFETFSKANPSDVRAGLALARLRSQTGASAEEVVEVLARTVKASPMEVAPRLALIAAHVERKDFKAGVTVAQEGLAALPDNPELLDALGQAQYLSGEVNQAVATYNRVVSLQPASPLPLMRLADIYRAQKDLPGATAALRKALEVRPDFVPARQALMALDLTTGRRKEALATARAVQRQPGNEAAGFALEGDLELSGKNWPAAATAYRQSLAKRPSVDVAIKLHRVLVMSGQSDAAAKLEQQWMSYAAAAPAFTFYLGDAALNKGQYELARQRYAAVLQLQPDNTAALNNLAWLLGRENKPEALELAQKAVKLAPREPSYLDTLAELQARKQDFAKAVQIQSTAVAIAPEVPAFRLRLASYYLSNNDKAKAKVELDRLAALGDKFPGQAEVKALQAKL</sequence>